<keyword evidence="1" id="KW-0175">Coiled coil</keyword>
<evidence type="ECO:0000313" key="4">
    <source>
        <dbReference type="EMBL" id="KAK2724329.1"/>
    </source>
</evidence>
<feature type="compositionally biased region" description="Low complexity" evidence="2">
    <location>
        <begin position="84"/>
        <end position="94"/>
    </location>
</feature>
<dbReference type="EMBL" id="JAVRJZ010000003">
    <property type="protein sequence ID" value="KAK2724329.1"/>
    <property type="molecule type" value="Genomic_DNA"/>
</dbReference>
<evidence type="ECO:0000256" key="2">
    <source>
        <dbReference type="SAM" id="MobiDB-lite"/>
    </source>
</evidence>
<organism evidence="4 5">
    <name type="scientific">Artemia franciscana</name>
    <name type="common">Brine shrimp</name>
    <name type="synonym">Artemia sanfranciscana</name>
    <dbReference type="NCBI Taxonomy" id="6661"/>
    <lineage>
        <taxon>Eukaryota</taxon>
        <taxon>Metazoa</taxon>
        <taxon>Ecdysozoa</taxon>
        <taxon>Arthropoda</taxon>
        <taxon>Crustacea</taxon>
        <taxon>Branchiopoda</taxon>
        <taxon>Anostraca</taxon>
        <taxon>Artemiidae</taxon>
        <taxon>Artemia</taxon>
    </lineage>
</organism>
<accession>A0AA88IBX2</accession>
<dbReference type="Gene3D" id="1.10.472.80">
    <property type="entry name" value="Ypt/Rab-GAP domain of gyp1p, domain 3"/>
    <property type="match status" value="1"/>
</dbReference>
<dbReference type="InterPro" id="IPR035969">
    <property type="entry name" value="Rab-GAP_TBC_sf"/>
</dbReference>
<feature type="domain" description="Rab-GAP TBC" evidence="3">
    <location>
        <begin position="381"/>
        <end position="569"/>
    </location>
</feature>
<proteinExistence type="predicted"/>
<dbReference type="Pfam" id="PF00566">
    <property type="entry name" value="RabGAP-TBC"/>
    <property type="match status" value="1"/>
</dbReference>
<dbReference type="InterPro" id="IPR050302">
    <property type="entry name" value="Rab_GAP_TBC_domain"/>
</dbReference>
<dbReference type="PANTHER" id="PTHR47219:SF20">
    <property type="entry name" value="TBC1 DOMAIN FAMILY MEMBER 2B"/>
    <property type="match status" value="1"/>
</dbReference>
<evidence type="ECO:0000256" key="1">
    <source>
        <dbReference type="SAM" id="Coils"/>
    </source>
</evidence>
<dbReference type="InterPro" id="IPR000195">
    <property type="entry name" value="Rab-GAP-TBC_dom"/>
</dbReference>
<dbReference type="GO" id="GO:0005096">
    <property type="term" value="F:GTPase activator activity"/>
    <property type="evidence" value="ECO:0007669"/>
    <property type="project" value="TreeGrafter"/>
</dbReference>
<feature type="region of interest" description="Disordered" evidence="2">
    <location>
        <begin position="123"/>
        <end position="157"/>
    </location>
</feature>
<dbReference type="SUPFAM" id="SSF47923">
    <property type="entry name" value="Ypt/Rab-GAP domain of gyp1p"/>
    <property type="match status" value="2"/>
</dbReference>
<dbReference type="Gene3D" id="1.10.8.270">
    <property type="entry name" value="putative rabgap domain of human tbc1 domain family member 14 like domains"/>
    <property type="match status" value="1"/>
</dbReference>
<dbReference type="PANTHER" id="PTHR47219">
    <property type="entry name" value="RAB GTPASE-ACTIVATING PROTEIN 1-LIKE"/>
    <property type="match status" value="1"/>
</dbReference>
<feature type="compositionally biased region" description="Polar residues" evidence="2">
    <location>
        <begin position="95"/>
        <end position="108"/>
    </location>
</feature>
<feature type="compositionally biased region" description="Polar residues" evidence="2">
    <location>
        <begin position="131"/>
        <end position="146"/>
    </location>
</feature>
<comment type="caution">
    <text evidence="4">The sequence shown here is derived from an EMBL/GenBank/DDBJ whole genome shotgun (WGS) entry which is preliminary data.</text>
</comment>
<evidence type="ECO:0000259" key="3">
    <source>
        <dbReference type="PROSITE" id="PS50086"/>
    </source>
</evidence>
<sequence length="641" mass="70804">DEMSFAGNSVRRSWAVGSGRRCPSGGILSLVRTDLIPIVNASTDNFVAVEIDCTIVCSVYLPTDYNNQKSDRKFSGESVDEDSCPSSSLNASSSPTKTILSQPSTPNSGEKLKAVDELKQKIRQSLRKGKSQSSLISATSCQNLSSKPPPRPWSLKLRQTSTCPNCKMLSSELDELREKAEMLQDETNAAREAINMLHRHLDSAVAERDSLLLIHKQPNGSKDTETTLRTLLALKDNHMIELMEKVNQLQTEIRNRRETSNETVSMVSAATQTEGEDLLELHSKHMLLLSELHRPGGGAPELIARLLKDLIGWGILPSYGSEIKLSSSLIAPLIIAHNVTFSSPTGSHLDHGDSQWQEILLDLNQSELHKNRHLVLQVRKGIPTKIRGQLWWSFVKSRLKPLAGHYTRLLASGNIETAAAKQIELDIVRTLPGHRHFGSTGAAGVGPLRRVLLAYSRYDPEVGYCQGLNRLAAVLLLCLGEEEAFWALVCIVTCLMPCGYYTAGLEGARADLLTLQDIIQEKLPRLWDHLSSQGAEGAPLALGWLLCAFADCLPPSTYLRVWDSFLLEGHKVLLRYALALFKYCEEEVLKCEDAGSSLECLQRTANTVLDADQLAQFGKYPQQPGKLEPNLKILDGRICID</sequence>
<dbReference type="FunFam" id="1.10.8.270:FF:000026">
    <property type="entry name" value="TBC (Tre-2/Bub2/Cdc16) domain family"/>
    <property type="match status" value="1"/>
</dbReference>
<gene>
    <name evidence="4" type="ORF">QYM36_000991</name>
</gene>
<name>A0AA88IBX2_ARTSF</name>
<dbReference type="GO" id="GO:0031267">
    <property type="term" value="F:small GTPase binding"/>
    <property type="evidence" value="ECO:0007669"/>
    <property type="project" value="TreeGrafter"/>
</dbReference>
<feature type="non-terminal residue" evidence="4">
    <location>
        <position position="1"/>
    </location>
</feature>
<dbReference type="Proteomes" id="UP001187531">
    <property type="component" value="Unassembled WGS sequence"/>
</dbReference>
<dbReference type="AlphaFoldDB" id="A0AA88IBX2"/>
<keyword evidence="5" id="KW-1185">Reference proteome</keyword>
<reference evidence="4" key="1">
    <citation type="submission" date="2023-07" db="EMBL/GenBank/DDBJ databases">
        <title>Chromosome-level genome assembly of Artemia franciscana.</title>
        <authorList>
            <person name="Jo E."/>
        </authorList>
    </citation>
    <scope>NUCLEOTIDE SEQUENCE</scope>
    <source>
        <tissue evidence="4">Whole body</tissue>
    </source>
</reference>
<feature type="coiled-coil region" evidence="1">
    <location>
        <begin position="166"/>
        <end position="193"/>
    </location>
</feature>
<protein>
    <recommendedName>
        <fullName evidence="3">Rab-GAP TBC domain-containing protein</fullName>
    </recommendedName>
</protein>
<dbReference type="PROSITE" id="PS50086">
    <property type="entry name" value="TBC_RABGAP"/>
    <property type="match status" value="1"/>
</dbReference>
<dbReference type="SMART" id="SM00164">
    <property type="entry name" value="TBC"/>
    <property type="match status" value="1"/>
</dbReference>
<evidence type="ECO:0000313" key="5">
    <source>
        <dbReference type="Proteomes" id="UP001187531"/>
    </source>
</evidence>
<feature type="region of interest" description="Disordered" evidence="2">
    <location>
        <begin position="70"/>
        <end position="111"/>
    </location>
</feature>